<organism evidence="1 2">
    <name type="scientific">Trichinella pseudospiralis</name>
    <name type="common">Parasitic roundworm</name>
    <dbReference type="NCBI Taxonomy" id="6337"/>
    <lineage>
        <taxon>Eukaryota</taxon>
        <taxon>Metazoa</taxon>
        <taxon>Ecdysozoa</taxon>
        <taxon>Nematoda</taxon>
        <taxon>Enoplea</taxon>
        <taxon>Dorylaimia</taxon>
        <taxon>Trichinellida</taxon>
        <taxon>Trichinellidae</taxon>
        <taxon>Trichinella</taxon>
    </lineage>
</organism>
<evidence type="ECO:0000313" key="1">
    <source>
        <dbReference type="EMBL" id="KRY00673.1"/>
    </source>
</evidence>
<gene>
    <name evidence="1" type="ORF">T4E_2479</name>
</gene>
<dbReference type="AlphaFoldDB" id="A0A0V0YKR0"/>
<accession>A0A0V0YKR0</accession>
<proteinExistence type="predicted"/>
<comment type="caution">
    <text evidence="1">The sequence shown here is derived from an EMBL/GenBank/DDBJ whole genome shotgun (WGS) entry which is preliminary data.</text>
</comment>
<dbReference type="EMBL" id="JYDU01000007">
    <property type="protein sequence ID" value="KRY00673.1"/>
    <property type="molecule type" value="Genomic_DNA"/>
</dbReference>
<evidence type="ECO:0000313" key="2">
    <source>
        <dbReference type="Proteomes" id="UP000054815"/>
    </source>
</evidence>
<sequence length="63" mass="7041">MKNLKNGISYSLTGEIQIKKQPGRTAYIKCILLLSTLHPNVKVSLEEDDKPNMKSGVNNLDLK</sequence>
<reference evidence="1 2" key="1">
    <citation type="submission" date="2015-01" db="EMBL/GenBank/DDBJ databases">
        <title>Evolution of Trichinella species and genotypes.</title>
        <authorList>
            <person name="Korhonen P.K."/>
            <person name="Edoardo P."/>
            <person name="Giuseppe L.R."/>
            <person name="Gasser R.B."/>
        </authorList>
    </citation>
    <scope>NUCLEOTIDE SEQUENCE [LARGE SCALE GENOMIC DNA]</scope>
    <source>
        <strain evidence="1">ISS141</strain>
    </source>
</reference>
<protein>
    <submittedName>
        <fullName evidence="1">Uncharacterized protein</fullName>
    </submittedName>
</protein>
<dbReference type="Proteomes" id="UP000054815">
    <property type="component" value="Unassembled WGS sequence"/>
</dbReference>
<name>A0A0V0YKR0_TRIPS</name>